<accession>A0ABN0Y4N9</accession>
<dbReference type="EMBL" id="BAAACX010000007">
    <property type="protein sequence ID" value="GAA0383273.1"/>
    <property type="molecule type" value="Genomic_DNA"/>
</dbReference>
<dbReference type="RefSeq" id="WP_343858980.1">
    <property type="nucleotide sequence ID" value="NZ_BAAACX010000007.1"/>
</dbReference>
<protein>
    <submittedName>
        <fullName evidence="2">Dihydrodipicolinate synthase family protein</fullName>
    </submittedName>
</protein>
<organism evidence="2 3">
    <name type="scientific">Paenibacillus motobuensis</name>
    <dbReference type="NCBI Taxonomy" id="295324"/>
    <lineage>
        <taxon>Bacteria</taxon>
        <taxon>Bacillati</taxon>
        <taxon>Bacillota</taxon>
        <taxon>Bacilli</taxon>
        <taxon>Bacillales</taxon>
        <taxon>Paenibacillaceae</taxon>
        <taxon>Paenibacillus</taxon>
    </lineage>
</organism>
<dbReference type="PANTHER" id="PTHR12128:SF51">
    <property type="entry name" value="BLL4205 PROTEIN"/>
    <property type="match status" value="1"/>
</dbReference>
<keyword evidence="1" id="KW-0456">Lyase</keyword>
<reference evidence="2 3" key="1">
    <citation type="journal article" date="2019" name="Int. J. Syst. Evol. Microbiol.">
        <title>The Global Catalogue of Microorganisms (GCM) 10K type strain sequencing project: providing services to taxonomists for standard genome sequencing and annotation.</title>
        <authorList>
            <consortium name="The Broad Institute Genomics Platform"/>
            <consortium name="The Broad Institute Genome Sequencing Center for Infectious Disease"/>
            <person name="Wu L."/>
            <person name="Ma J."/>
        </authorList>
    </citation>
    <scope>NUCLEOTIDE SEQUENCE [LARGE SCALE GENOMIC DNA]</scope>
    <source>
        <strain evidence="2 3">JCM 12774</strain>
    </source>
</reference>
<sequence length="371" mass="41690">MEQTDSLPGKKGEILVAATTLSPELMKALHEGLVIPAHPLALDENRRLDEKYQRALTRYYAASGAGGIAIGVHSTQFEIRDPEHNLFEPVLRMAAEEIAKANIDRPFNKVAGVCGPTEQAVEESRLAQSLGYDAVLLSMGGLVDWSEQDILDRTKQVAGIMPVIGFYLQPSVGGRIFSFDFWCQFAEIPNVVAIKMAPFNRYQSIDVARAICYSSRRDEIALYTGNDDNIINDLLTTYRFEVNGEVVEKAVVGGLLGHWAVWTKKAVELLEEIKLARVHGEIAKEWLTRNIQVTDTNAAFFDPAHQFAGCIPGIHEVLRRQGLMRGIWCLNPHEELSPGQMEEIDRVYRDYPHLHDDEFVAVHLTEWLEHK</sequence>
<evidence type="ECO:0000313" key="3">
    <source>
        <dbReference type="Proteomes" id="UP001500340"/>
    </source>
</evidence>
<comment type="caution">
    <text evidence="2">The sequence shown here is derived from an EMBL/GenBank/DDBJ whole genome shotgun (WGS) entry which is preliminary data.</text>
</comment>
<keyword evidence="3" id="KW-1185">Reference proteome</keyword>
<dbReference type="InterPro" id="IPR002220">
    <property type="entry name" value="DapA-like"/>
</dbReference>
<dbReference type="Proteomes" id="UP001500340">
    <property type="component" value="Unassembled WGS sequence"/>
</dbReference>
<dbReference type="Gene3D" id="3.20.20.70">
    <property type="entry name" value="Aldolase class I"/>
    <property type="match status" value="1"/>
</dbReference>
<dbReference type="SMART" id="SM01130">
    <property type="entry name" value="DHDPS"/>
    <property type="match status" value="1"/>
</dbReference>
<evidence type="ECO:0000256" key="1">
    <source>
        <dbReference type="ARBA" id="ARBA00023239"/>
    </source>
</evidence>
<dbReference type="SUPFAM" id="SSF51569">
    <property type="entry name" value="Aldolase"/>
    <property type="match status" value="1"/>
</dbReference>
<name>A0ABN0Y4N9_9BACL</name>
<evidence type="ECO:0000313" key="2">
    <source>
        <dbReference type="EMBL" id="GAA0383273.1"/>
    </source>
</evidence>
<proteinExistence type="predicted"/>
<gene>
    <name evidence="2" type="ORF">GCM10008933_13050</name>
</gene>
<dbReference type="Pfam" id="PF00701">
    <property type="entry name" value="DHDPS"/>
    <property type="match status" value="1"/>
</dbReference>
<dbReference type="InterPro" id="IPR013785">
    <property type="entry name" value="Aldolase_TIM"/>
</dbReference>
<dbReference type="PANTHER" id="PTHR12128">
    <property type="entry name" value="DIHYDRODIPICOLINATE SYNTHASE"/>
    <property type="match status" value="1"/>
</dbReference>